<organism evidence="1 2">
    <name type="scientific">Eumeta variegata</name>
    <name type="common">Bagworm moth</name>
    <name type="synonym">Eumeta japonica</name>
    <dbReference type="NCBI Taxonomy" id="151549"/>
    <lineage>
        <taxon>Eukaryota</taxon>
        <taxon>Metazoa</taxon>
        <taxon>Ecdysozoa</taxon>
        <taxon>Arthropoda</taxon>
        <taxon>Hexapoda</taxon>
        <taxon>Insecta</taxon>
        <taxon>Pterygota</taxon>
        <taxon>Neoptera</taxon>
        <taxon>Endopterygota</taxon>
        <taxon>Lepidoptera</taxon>
        <taxon>Glossata</taxon>
        <taxon>Ditrysia</taxon>
        <taxon>Tineoidea</taxon>
        <taxon>Psychidae</taxon>
        <taxon>Oiketicinae</taxon>
        <taxon>Eumeta</taxon>
    </lineage>
</organism>
<dbReference type="EMBL" id="BGZK01000507">
    <property type="protein sequence ID" value="GBP47685.1"/>
    <property type="molecule type" value="Genomic_DNA"/>
</dbReference>
<keyword evidence="2" id="KW-1185">Reference proteome</keyword>
<gene>
    <name evidence="1" type="ORF">EVAR_28088_1</name>
</gene>
<protein>
    <submittedName>
        <fullName evidence="1">Uncharacterized protein</fullName>
    </submittedName>
</protein>
<reference evidence="1 2" key="1">
    <citation type="journal article" date="2019" name="Commun. Biol.">
        <title>The bagworm genome reveals a unique fibroin gene that provides high tensile strength.</title>
        <authorList>
            <person name="Kono N."/>
            <person name="Nakamura H."/>
            <person name="Ohtoshi R."/>
            <person name="Tomita M."/>
            <person name="Numata K."/>
            <person name="Arakawa K."/>
        </authorList>
    </citation>
    <scope>NUCLEOTIDE SEQUENCE [LARGE SCALE GENOMIC DNA]</scope>
</reference>
<dbReference type="Proteomes" id="UP000299102">
    <property type="component" value="Unassembled WGS sequence"/>
</dbReference>
<accession>A0A4C1WC29</accession>
<evidence type="ECO:0000313" key="2">
    <source>
        <dbReference type="Proteomes" id="UP000299102"/>
    </source>
</evidence>
<name>A0A4C1WC29_EUMVA</name>
<sequence length="164" mass="18263">MLDLSLAKCLGQRSGQNANAWLTLELTLGLCLAQRLDQRFRQGGPGMTSGQATASQWLPTYFGSPSDLRDSLRRTLNAVQTATKLITEYAVRTRSTNSKVDFASIASVLAILTSQTSFVNIRRLRQASHHTTPNFKEDASALSPLWQGIRYLMKGSFPREREEE</sequence>
<comment type="caution">
    <text evidence="1">The sequence shown here is derived from an EMBL/GenBank/DDBJ whole genome shotgun (WGS) entry which is preliminary data.</text>
</comment>
<evidence type="ECO:0000313" key="1">
    <source>
        <dbReference type="EMBL" id="GBP47685.1"/>
    </source>
</evidence>
<dbReference type="AlphaFoldDB" id="A0A4C1WC29"/>
<proteinExistence type="predicted"/>